<dbReference type="eggNOG" id="COG2267">
    <property type="taxonomic scope" value="Bacteria"/>
</dbReference>
<dbReference type="STRING" id="211114.SAMN04489726_4803"/>
<dbReference type="Gene3D" id="3.40.50.1820">
    <property type="entry name" value="alpha/beta hydrolase"/>
    <property type="match status" value="1"/>
</dbReference>
<dbReference type="SUPFAM" id="SSF53474">
    <property type="entry name" value="alpha/beta-Hydrolases"/>
    <property type="match status" value="1"/>
</dbReference>
<reference evidence="2 3" key="1">
    <citation type="submission" date="2016-10" db="EMBL/GenBank/DDBJ databases">
        <authorList>
            <person name="de Groot N.N."/>
        </authorList>
    </citation>
    <scope>NUCLEOTIDE SEQUENCE [LARGE SCALE GENOMIC DNA]</scope>
    <source>
        <strain evidence="2 3">DSM 44149</strain>
    </source>
</reference>
<gene>
    <name evidence="2" type="ORF">SAMN04489726_4803</name>
</gene>
<dbReference type="PANTHER" id="PTHR43433">
    <property type="entry name" value="HYDROLASE, ALPHA/BETA FOLD FAMILY PROTEIN"/>
    <property type="match status" value="1"/>
</dbReference>
<protein>
    <submittedName>
        <fullName evidence="2">Pimeloyl-ACP methyl ester carboxylesterase</fullName>
    </submittedName>
</protein>
<dbReference type="Proteomes" id="UP000183376">
    <property type="component" value="Chromosome I"/>
</dbReference>
<dbReference type="OrthoDB" id="5422338at2"/>
<dbReference type="PANTHER" id="PTHR43433:SF5">
    <property type="entry name" value="AB HYDROLASE-1 DOMAIN-CONTAINING PROTEIN"/>
    <property type="match status" value="1"/>
</dbReference>
<evidence type="ECO:0000259" key="1">
    <source>
        <dbReference type="Pfam" id="PF12697"/>
    </source>
</evidence>
<dbReference type="EMBL" id="LT629701">
    <property type="protein sequence ID" value="SDN08040.1"/>
    <property type="molecule type" value="Genomic_DNA"/>
</dbReference>
<evidence type="ECO:0000313" key="3">
    <source>
        <dbReference type="Proteomes" id="UP000183376"/>
    </source>
</evidence>
<dbReference type="RefSeq" id="WP_043810262.1">
    <property type="nucleotide sequence ID" value="NZ_JOEF01000002.1"/>
</dbReference>
<proteinExistence type="predicted"/>
<dbReference type="InterPro" id="IPR029058">
    <property type="entry name" value="AB_hydrolase_fold"/>
</dbReference>
<name>A0A1G9YG83_ALLAB</name>
<dbReference type="InterPro" id="IPR000073">
    <property type="entry name" value="AB_hydrolase_1"/>
</dbReference>
<dbReference type="GO" id="GO:0003824">
    <property type="term" value="F:catalytic activity"/>
    <property type="evidence" value="ECO:0007669"/>
    <property type="project" value="UniProtKB-ARBA"/>
</dbReference>
<dbReference type="AlphaFoldDB" id="A0A1G9YG83"/>
<evidence type="ECO:0000313" key="2">
    <source>
        <dbReference type="EMBL" id="SDN08040.1"/>
    </source>
</evidence>
<feature type="domain" description="AB hydrolase-1" evidence="1">
    <location>
        <begin position="26"/>
        <end position="279"/>
    </location>
</feature>
<keyword evidence="3" id="KW-1185">Reference proteome</keyword>
<dbReference type="Pfam" id="PF12697">
    <property type="entry name" value="Abhydrolase_6"/>
    <property type="match status" value="1"/>
</dbReference>
<dbReference type="InterPro" id="IPR050471">
    <property type="entry name" value="AB_hydrolase"/>
</dbReference>
<organism evidence="2 3">
    <name type="scientific">Allokutzneria albata</name>
    <name type="common">Kibdelosporangium albatum</name>
    <dbReference type="NCBI Taxonomy" id="211114"/>
    <lineage>
        <taxon>Bacteria</taxon>
        <taxon>Bacillati</taxon>
        <taxon>Actinomycetota</taxon>
        <taxon>Actinomycetes</taxon>
        <taxon>Pseudonocardiales</taxon>
        <taxon>Pseudonocardiaceae</taxon>
        <taxon>Allokutzneria</taxon>
    </lineage>
</organism>
<sequence>MRTFTTSDGTRLVIEETGDPDAPVTVVLLHAWTLSRRTWARVAALLPEEVGGPVRVLRYDHRGHGDSAAPERGSTTIARLADDLAEVLTEVVPSGPVVLAGHSIGGMTIMALAERQPELFAERVAGVEFVNTSSGGLGKEAPGVPAPLAKAMVKAQLVHGRLLERRGARKLGPPTLLRPYLRWLLFGVGYDRVHLRETSEIIAGSHPLTLHGFLSDVLLHDRTKALAALSKVPVVVLTGGRDRLTPPKHSRVIADQLPRAELVIYPGAGHMVPVERSREAARYLAGMVRAAVPVA</sequence>
<accession>A0A1G9YG83</accession>